<dbReference type="EMBL" id="MU266743">
    <property type="protein sequence ID" value="KAH7918720.1"/>
    <property type="molecule type" value="Genomic_DNA"/>
</dbReference>
<comment type="caution">
    <text evidence="1">The sequence shown here is derived from an EMBL/GenBank/DDBJ whole genome shotgun (WGS) entry which is preliminary data.</text>
</comment>
<proteinExistence type="predicted"/>
<name>A0ACB8AYV1_9AGAM</name>
<protein>
    <submittedName>
        <fullName evidence="1">Uncharacterized protein</fullName>
    </submittedName>
</protein>
<accession>A0ACB8AYV1</accession>
<reference evidence="1" key="1">
    <citation type="journal article" date="2021" name="New Phytol.">
        <title>Evolutionary innovations through gain and loss of genes in the ectomycorrhizal Boletales.</title>
        <authorList>
            <person name="Wu G."/>
            <person name="Miyauchi S."/>
            <person name="Morin E."/>
            <person name="Kuo A."/>
            <person name="Drula E."/>
            <person name="Varga T."/>
            <person name="Kohler A."/>
            <person name="Feng B."/>
            <person name="Cao Y."/>
            <person name="Lipzen A."/>
            <person name="Daum C."/>
            <person name="Hundley H."/>
            <person name="Pangilinan J."/>
            <person name="Johnson J."/>
            <person name="Barry K."/>
            <person name="LaButti K."/>
            <person name="Ng V."/>
            <person name="Ahrendt S."/>
            <person name="Min B."/>
            <person name="Choi I.G."/>
            <person name="Park H."/>
            <person name="Plett J.M."/>
            <person name="Magnuson J."/>
            <person name="Spatafora J.W."/>
            <person name="Nagy L.G."/>
            <person name="Henrissat B."/>
            <person name="Grigoriev I.V."/>
            <person name="Yang Z.L."/>
            <person name="Xu J."/>
            <person name="Martin F.M."/>
        </authorList>
    </citation>
    <scope>NUCLEOTIDE SEQUENCE</scope>
    <source>
        <strain evidence="1">KUC20120723A-06</strain>
    </source>
</reference>
<evidence type="ECO:0000313" key="2">
    <source>
        <dbReference type="Proteomes" id="UP000790709"/>
    </source>
</evidence>
<sequence length="344" mass="38029">MRTSAFRPLSSICVLPNETLELILGDVSRNDLGVILRTSSFFHSIASRVLYRSISELSPLRATQVVKTLSQNDAHALLVRHLELGWADSHVTGNLLRLLNHALKRLKLLHSLALEFSSLYNNADISWIFGGCSVQLKCFTTSFKCDKDLASFLSTQTRMRELSLRSSEFTDEFHLPPTAMPNLSAFRTVLPCPAVTATVVRGRPVENVSISLSPGDTSASLDALLQSSKELKRLTVMSFETGEPKMLIPEVAKRLSGLEALHIMILMAPPTQGTLTDCGSALSSFTNLQYLTFMAPGVPDSAEDERAVAAAWHRACPTLKTIILPKGVVWFRRDDKWASWNDDE</sequence>
<evidence type="ECO:0000313" key="1">
    <source>
        <dbReference type="EMBL" id="KAH7918720.1"/>
    </source>
</evidence>
<keyword evidence="2" id="KW-1185">Reference proteome</keyword>
<dbReference type="Proteomes" id="UP000790709">
    <property type="component" value="Unassembled WGS sequence"/>
</dbReference>
<organism evidence="1 2">
    <name type="scientific">Leucogyrophana mollusca</name>
    <dbReference type="NCBI Taxonomy" id="85980"/>
    <lineage>
        <taxon>Eukaryota</taxon>
        <taxon>Fungi</taxon>
        <taxon>Dikarya</taxon>
        <taxon>Basidiomycota</taxon>
        <taxon>Agaricomycotina</taxon>
        <taxon>Agaricomycetes</taxon>
        <taxon>Agaricomycetidae</taxon>
        <taxon>Boletales</taxon>
        <taxon>Boletales incertae sedis</taxon>
        <taxon>Leucogyrophana</taxon>
    </lineage>
</organism>
<gene>
    <name evidence="1" type="ORF">BV22DRAFT_1024101</name>
</gene>